<keyword evidence="3" id="KW-0408">Iron</keyword>
<evidence type="ECO:0000256" key="5">
    <source>
        <dbReference type="ARBA" id="ARBA00075306"/>
    </source>
</evidence>
<dbReference type="CDD" id="cd06664">
    <property type="entry name" value="IscU_like"/>
    <property type="match status" value="1"/>
</dbReference>
<dbReference type="GO" id="GO:0005739">
    <property type="term" value="C:mitochondrion"/>
    <property type="evidence" value="ECO:0007669"/>
    <property type="project" value="UniProtKB-ARBA"/>
</dbReference>
<dbReference type="GO" id="GO:0005506">
    <property type="term" value="F:iron ion binding"/>
    <property type="evidence" value="ECO:0007669"/>
    <property type="project" value="UniProtKB-UniRule"/>
</dbReference>
<name>A0A177BD50_9BILA</name>
<dbReference type="EMBL" id="LWCA01000003">
    <property type="protein sequence ID" value="OAF72140.1"/>
    <property type="molecule type" value="Genomic_DNA"/>
</dbReference>
<dbReference type="Gene3D" id="3.90.1010.10">
    <property type="match status" value="1"/>
</dbReference>
<evidence type="ECO:0000256" key="1">
    <source>
        <dbReference type="ARBA" id="ARBA00006420"/>
    </source>
</evidence>
<dbReference type="GO" id="GO:0044572">
    <property type="term" value="P:[4Fe-4S] cluster assembly"/>
    <property type="evidence" value="ECO:0007669"/>
    <property type="project" value="UniProtKB-ARBA"/>
</dbReference>
<dbReference type="InterPro" id="IPR002871">
    <property type="entry name" value="NIF_FeS_clus_asmbl_NifU_N"/>
</dbReference>
<dbReference type="SUPFAM" id="SSF82649">
    <property type="entry name" value="SufE/NifU"/>
    <property type="match status" value="1"/>
</dbReference>
<dbReference type="OrthoDB" id="1925777at2759"/>
<sequence length="613" mass="71107">MNQNFIEKVCNDINLTKRQLYLKRENENISKKQKINPGESRNKKTQRIAIKFKNMFTIQLLLYSVNQKIDFLIRKMGNHMNIMNIEMLSTSLVKRILRMYHFSYQTKLYQSNVTHSIAPIIKATCPTIKYKNNERKNKNTPTIAKSCINSLLNTTESSISIANKIANYSFFPEIFPVFISYLKKQVLLLQNNVVYRLVVFSNVLFQNYQISLLRYHREMTSFLFELLTVPVTDKTDDFADTIRIKIRLYHLFYMIFKRYPSKRSDMISVIYNLYTAKLKEYDGEIILVSEDSPLTKEIINIILLLVTNDKYYFQKFVDMYRNDKHLNYLIINILKFIHVSDGQATISCVRILNFLEDKGIHVPNNIPIYYTDVYFSPYDSNVQFLSKCKPSRFSRFFFSRKISVDESIDTDEYMNAANVMWNEIIQEFKTPIIKNKKKHISNIFEIVIEYVQNNTSKLILISKMFSVNLKMLKSINNGKLIRFYHKNVLDHYNNPRNVGSFNKDDSSIGTGIVGAPACGDVMKLQVKVDDDGKIIDAKFKTFGCGSAIASSSLMTTMIIGQNLSHALAIKNTEIANKLNLPPVKLHCSMLAEDAIQAAIKNYKEKKSKPNVDV</sequence>
<evidence type="ECO:0000256" key="3">
    <source>
        <dbReference type="ARBA" id="ARBA00023004"/>
    </source>
</evidence>
<dbReference type="FunFam" id="3.90.1010.10:FF:000008">
    <property type="entry name" value="Iron-sulfur cluster assembly enzyme"/>
    <property type="match status" value="1"/>
</dbReference>
<dbReference type="InterPro" id="IPR011339">
    <property type="entry name" value="ISCU"/>
</dbReference>
<organism evidence="9 10">
    <name type="scientific">Intoshia linei</name>
    <dbReference type="NCBI Taxonomy" id="1819745"/>
    <lineage>
        <taxon>Eukaryota</taxon>
        <taxon>Metazoa</taxon>
        <taxon>Spiralia</taxon>
        <taxon>Lophotrochozoa</taxon>
        <taxon>Mesozoa</taxon>
        <taxon>Orthonectida</taxon>
        <taxon>Rhopaluridae</taxon>
        <taxon>Intoshia</taxon>
    </lineage>
</organism>
<dbReference type="GO" id="GO:0051536">
    <property type="term" value="F:iron-sulfur cluster binding"/>
    <property type="evidence" value="ECO:0007669"/>
    <property type="project" value="UniProtKB-UniRule"/>
</dbReference>
<reference evidence="9 10" key="1">
    <citation type="submission" date="2016-04" db="EMBL/GenBank/DDBJ databases">
        <title>The genome of Intoshia linei affirms orthonectids as highly simplified spiralians.</title>
        <authorList>
            <person name="Mikhailov K.V."/>
            <person name="Slusarev G.S."/>
            <person name="Nikitin M.A."/>
            <person name="Logacheva M.D."/>
            <person name="Penin A."/>
            <person name="Aleoshin V."/>
            <person name="Panchin Y.V."/>
        </authorList>
    </citation>
    <scope>NUCLEOTIDE SEQUENCE [LARGE SCALE GENOMIC DNA]</scope>
    <source>
        <strain evidence="9">Intl2013</strain>
        <tissue evidence="9">Whole animal</tissue>
    </source>
</reference>
<keyword evidence="2" id="KW-0479">Metal-binding</keyword>
<proteinExistence type="inferred from homology"/>
<evidence type="ECO:0000313" key="10">
    <source>
        <dbReference type="Proteomes" id="UP000078046"/>
    </source>
</evidence>
<evidence type="ECO:0000256" key="7">
    <source>
        <dbReference type="RuleBase" id="RU362089"/>
    </source>
</evidence>
<comment type="similarity">
    <text evidence="1 7">Belongs to the NifU family.</text>
</comment>
<protein>
    <recommendedName>
        <fullName evidence="4">Iron-sulfur cluster assembly enzyme ISCU</fullName>
    </recommendedName>
    <alternativeName>
        <fullName evidence="6">NifU-like N-terminal domain-containing protein</fullName>
    </alternativeName>
    <alternativeName>
        <fullName evidence="5">NifU-like protein</fullName>
    </alternativeName>
</protein>
<evidence type="ECO:0000313" key="9">
    <source>
        <dbReference type="EMBL" id="OAF72140.1"/>
    </source>
</evidence>
<dbReference type="AlphaFoldDB" id="A0A177BD50"/>
<evidence type="ECO:0000259" key="8">
    <source>
        <dbReference type="Pfam" id="PF01592"/>
    </source>
</evidence>
<evidence type="ECO:0000256" key="6">
    <source>
        <dbReference type="ARBA" id="ARBA00077466"/>
    </source>
</evidence>
<keyword evidence="10" id="KW-1185">Reference proteome</keyword>
<comment type="caution">
    <text evidence="9">The sequence shown here is derived from an EMBL/GenBank/DDBJ whole genome shotgun (WGS) entry which is preliminary data.</text>
</comment>
<feature type="domain" description="NIF system FeS cluster assembly NifU N-terminal" evidence="8">
    <location>
        <begin position="484"/>
        <end position="607"/>
    </location>
</feature>
<evidence type="ECO:0000256" key="2">
    <source>
        <dbReference type="ARBA" id="ARBA00022723"/>
    </source>
</evidence>
<dbReference type="NCBIfam" id="TIGR01999">
    <property type="entry name" value="iscU"/>
    <property type="match status" value="1"/>
</dbReference>
<accession>A0A177BD50</accession>
<dbReference type="Pfam" id="PF01592">
    <property type="entry name" value="NifU_N"/>
    <property type="match status" value="1"/>
</dbReference>
<gene>
    <name evidence="9" type="ORF">A3Q56_00081</name>
</gene>
<dbReference type="PANTHER" id="PTHR10093">
    <property type="entry name" value="IRON-SULFUR CLUSTER ASSEMBLY ENZYME NIFU HOMOLOG"/>
    <property type="match status" value="1"/>
</dbReference>
<evidence type="ECO:0000256" key="4">
    <source>
        <dbReference type="ARBA" id="ARBA00069498"/>
    </source>
</evidence>
<dbReference type="Proteomes" id="UP000078046">
    <property type="component" value="Unassembled WGS sequence"/>
</dbReference>